<dbReference type="PANTHER" id="PTHR43280:SF29">
    <property type="entry name" value="ARAC-FAMILY TRANSCRIPTIONAL REGULATOR"/>
    <property type="match status" value="1"/>
</dbReference>
<feature type="transmembrane region" description="Helical" evidence="4">
    <location>
        <begin position="36"/>
        <end position="61"/>
    </location>
</feature>
<dbReference type="InterPro" id="IPR020449">
    <property type="entry name" value="Tscrpt_reg_AraC-type_HTH"/>
</dbReference>
<keyword evidence="2" id="KW-0238">DNA-binding</keyword>
<protein>
    <submittedName>
        <fullName evidence="6">Helix-turn-helix domain-containing protein</fullName>
    </submittedName>
</protein>
<proteinExistence type="predicted"/>
<dbReference type="PANTHER" id="PTHR43280">
    <property type="entry name" value="ARAC-FAMILY TRANSCRIPTIONAL REGULATOR"/>
    <property type="match status" value="1"/>
</dbReference>
<keyword evidence="3" id="KW-0804">Transcription</keyword>
<keyword evidence="4" id="KW-0472">Membrane</keyword>
<evidence type="ECO:0000256" key="2">
    <source>
        <dbReference type="ARBA" id="ARBA00023125"/>
    </source>
</evidence>
<dbReference type="PRINTS" id="PR00032">
    <property type="entry name" value="HTHARAC"/>
</dbReference>
<dbReference type="PROSITE" id="PS01124">
    <property type="entry name" value="HTH_ARAC_FAMILY_2"/>
    <property type="match status" value="1"/>
</dbReference>
<dbReference type="Pfam" id="PF12833">
    <property type="entry name" value="HTH_18"/>
    <property type="match status" value="1"/>
</dbReference>
<evidence type="ECO:0000313" key="6">
    <source>
        <dbReference type="EMBL" id="MFB5735538.1"/>
    </source>
</evidence>
<evidence type="ECO:0000259" key="5">
    <source>
        <dbReference type="PROSITE" id="PS01124"/>
    </source>
</evidence>
<feature type="transmembrane region" description="Helical" evidence="4">
    <location>
        <begin position="6"/>
        <end position="24"/>
    </location>
</feature>
<dbReference type="SMART" id="SM00342">
    <property type="entry name" value="HTH_ARAC"/>
    <property type="match status" value="1"/>
</dbReference>
<sequence length="368" mass="42463">MENQSYTSLFLAFSLGLAFLFSLGETFSSPRGEKQNLLAFIFFLVGIFLTHAFLLTCKMIAHFPGLYLTHLPVSALMGPFLERYLLLAMGNPPESKRIFSIKMLPALLILLWMLPFYISGGPEKIELLRTIQSTGLPLSLKIPVMVTMGVMFYFLFSTLFRIFLQVRYTTVYKDPRMLTILGVSLFSLIILLYGFFSVLIGSIRGLEGVGSLIGIFLCALYVLRQGYPEFFLEVQKVVEEEKKYRASQLGKLDREDLRRRLENLFDSEKVFLQEDLTLSYLAQKLNLSTHQLSEYLNADLKKNFFQLLNEHRVLEAKKRIESDPEEVLLSVAYSSGFRSKSTFNEVFRKETGFTPSDYRKRIRQKKRK</sequence>
<organism evidence="6 7">
    <name type="scientific">Leptospira wolffii</name>
    <dbReference type="NCBI Taxonomy" id="409998"/>
    <lineage>
        <taxon>Bacteria</taxon>
        <taxon>Pseudomonadati</taxon>
        <taxon>Spirochaetota</taxon>
        <taxon>Spirochaetia</taxon>
        <taxon>Leptospirales</taxon>
        <taxon>Leptospiraceae</taxon>
        <taxon>Leptospira</taxon>
    </lineage>
</organism>
<dbReference type="InterPro" id="IPR018062">
    <property type="entry name" value="HTH_AraC-typ_CS"/>
</dbReference>
<dbReference type="SUPFAM" id="SSF46689">
    <property type="entry name" value="Homeodomain-like"/>
    <property type="match status" value="1"/>
</dbReference>
<dbReference type="Proteomes" id="UP001580391">
    <property type="component" value="Unassembled WGS sequence"/>
</dbReference>
<feature type="transmembrane region" description="Helical" evidence="4">
    <location>
        <begin position="67"/>
        <end position="86"/>
    </location>
</feature>
<dbReference type="InterPro" id="IPR009057">
    <property type="entry name" value="Homeodomain-like_sf"/>
</dbReference>
<keyword evidence="4" id="KW-0812">Transmembrane</keyword>
<evidence type="ECO:0000313" key="7">
    <source>
        <dbReference type="Proteomes" id="UP001580391"/>
    </source>
</evidence>
<dbReference type="PROSITE" id="PS00041">
    <property type="entry name" value="HTH_ARAC_FAMILY_1"/>
    <property type="match status" value="1"/>
</dbReference>
<feature type="transmembrane region" description="Helical" evidence="4">
    <location>
        <begin position="206"/>
        <end position="223"/>
    </location>
</feature>
<evidence type="ECO:0000256" key="3">
    <source>
        <dbReference type="ARBA" id="ARBA00023163"/>
    </source>
</evidence>
<evidence type="ECO:0000256" key="4">
    <source>
        <dbReference type="SAM" id="Phobius"/>
    </source>
</evidence>
<keyword evidence="7" id="KW-1185">Reference proteome</keyword>
<reference evidence="6 7" key="1">
    <citation type="submission" date="2024-09" db="EMBL/GenBank/DDBJ databases">
        <title>Taxonomic and Genotyping Characterization of Leptospira Strains isolated from Multiple Sources in Colombia highlights the importance of intermediate species.</title>
        <authorList>
            <person name="Torres Higuera L."/>
            <person name="Rojas Tapias D."/>
            <person name="Jimenez Velasquez S."/>
            <person name="Renjifo Ibanez C."/>
        </authorList>
    </citation>
    <scope>NUCLEOTIDE SEQUENCE [LARGE SCALE GENOMIC DNA]</scope>
    <source>
        <strain evidence="6 7">Lep080</strain>
    </source>
</reference>
<accession>A0ABV5BJQ5</accession>
<feature type="transmembrane region" description="Helical" evidence="4">
    <location>
        <begin position="177"/>
        <end position="200"/>
    </location>
</feature>
<feature type="transmembrane region" description="Helical" evidence="4">
    <location>
        <begin position="98"/>
        <end position="118"/>
    </location>
</feature>
<dbReference type="EMBL" id="JBHILJ010000001">
    <property type="protein sequence ID" value="MFB5735538.1"/>
    <property type="molecule type" value="Genomic_DNA"/>
</dbReference>
<dbReference type="InterPro" id="IPR018060">
    <property type="entry name" value="HTH_AraC"/>
</dbReference>
<feature type="domain" description="HTH araC/xylS-type" evidence="5">
    <location>
        <begin position="255"/>
        <end position="361"/>
    </location>
</feature>
<dbReference type="RefSeq" id="WP_135700771.1">
    <property type="nucleotide sequence ID" value="NZ_JBHILI010000001.1"/>
</dbReference>
<gene>
    <name evidence="6" type="ORF">ACE5IX_03405</name>
</gene>
<feature type="transmembrane region" description="Helical" evidence="4">
    <location>
        <begin position="138"/>
        <end position="156"/>
    </location>
</feature>
<keyword evidence="4" id="KW-1133">Transmembrane helix</keyword>
<evidence type="ECO:0000256" key="1">
    <source>
        <dbReference type="ARBA" id="ARBA00023015"/>
    </source>
</evidence>
<dbReference type="Gene3D" id="1.10.10.60">
    <property type="entry name" value="Homeodomain-like"/>
    <property type="match status" value="2"/>
</dbReference>
<keyword evidence="1" id="KW-0805">Transcription regulation</keyword>
<name>A0ABV5BJQ5_9LEPT</name>
<comment type="caution">
    <text evidence="6">The sequence shown here is derived from an EMBL/GenBank/DDBJ whole genome shotgun (WGS) entry which is preliminary data.</text>
</comment>